<keyword evidence="3" id="KW-1185">Reference proteome</keyword>
<dbReference type="EMBL" id="FWEV01000151">
    <property type="protein sequence ID" value="SLM30611.1"/>
    <property type="molecule type" value="Genomic_DNA"/>
</dbReference>
<gene>
    <name evidence="2" type="ORF">MTBBW1_2340002</name>
</gene>
<dbReference type="STRING" id="1246637.MTBBW1_2340002"/>
<name>A0A1W1HDN5_9BACT</name>
<dbReference type="AlphaFoldDB" id="A0A1W1HDN5"/>
<dbReference type="OrthoDB" id="9798108at2"/>
<accession>A0A1W1HDN5</accession>
<protein>
    <recommendedName>
        <fullName evidence="1">PIN domain-containing protein</fullName>
    </recommendedName>
</protein>
<reference evidence="2 3" key="1">
    <citation type="submission" date="2017-03" db="EMBL/GenBank/DDBJ databases">
        <authorList>
            <person name="Afonso C.L."/>
            <person name="Miller P.J."/>
            <person name="Scott M.A."/>
            <person name="Spackman E."/>
            <person name="Goraichik I."/>
            <person name="Dimitrov K.M."/>
            <person name="Suarez D.L."/>
            <person name="Swayne D.E."/>
        </authorList>
    </citation>
    <scope>NUCLEOTIDE SEQUENCE [LARGE SCALE GENOMIC DNA]</scope>
    <source>
        <strain evidence="2">PRJEB14757</strain>
    </source>
</reference>
<dbReference type="InterPro" id="IPR002716">
    <property type="entry name" value="PIN_dom"/>
</dbReference>
<organism evidence="2 3">
    <name type="scientific">Desulfamplus magnetovallimortis</name>
    <dbReference type="NCBI Taxonomy" id="1246637"/>
    <lineage>
        <taxon>Bacteria</taxon>
        <taxon>Pseudomonadati</taxon>
        <taxon>Thermodesulfobacteriota</taxon>
        <taxon>Desulfobacteria</taxon>
        <taxon>Desulfobacterales</taxon>
        <taxon>Desulfobacteraceae</taxon>
        <taxon>Desulfamplus</taxon>
    </lineage>
</organism>
<dbReference type="Proteomes" id="UP000191931">
    <property type="component" value="Unassembled WGS sequence"/>
</dbReference>
<dbReference type="InterPro" id="IPR002850">
    <property type="entry name" value="PIN_toxin-like"/>
</dbReference>
<dbReference type="SMART" id="SM00670">
    <property type="entry name" value="PINc"/>
    <property type="match status" value="1"/>
</dbReference>
<feature type="domain" description="PIN" evidence="1">
    <location>
        <begin position="8"/>
        <end position="120"/>
    </location>
</feature>
<dbReference type="PANTHER" id="PTHR34610:SF4">
    <property type="entry name" value="SLL8027 PROTEIN"/>
    <property type="match status" value="1"/>
</dbReference>
<dbReference type="PANTHER" id="PTHR34610">
    <property type="entry name" value="SSL7007 PROTEIN"/>
    <property type="match status" value="1"/>
</dbReference>
<dbReference type="SUPFAM" id="SSF88723">
    <property type="entry name" value="PIN domain-like"/>
    <property type="match status" value="1"/>
</dbReference>
<dbReference type="InterPro" id="IPR029060">
    <property type="entry name" value="PIN-like_dom_sf"/>
</dbReference>
<evidence type="ECO:0000259" key="1">
    <source>
        <dbReference type="SMART" id="SM00670"/>
    </source>
</evidence>
<sequence>MAQKANSLKVVIDTNIWIAFLIGKTLSGLSKALIDDRIRILFSDELFEELVEVLHRPKFTKYFSKEDITELISLIHSKTEFVEAKEKFEVCRDPKDNFLLDLCVAGNADYLITGDEDLLVLNPFCDVQIINYREFWKIL</sequence>
<evidence type="ECO:0000313" key="3">
    <source>
        <dbReference type="Proteomes" id="UP000191931"/>
    </source>
</evidence>
<dbReference type="Pfam" id="PF13470">
    <property type="entry name" value="PIN_3"/>
    <property type="match status" value="1"/>
</dbReference>
<evidence type="ECO:0000313" key="2">
    <source>
        <dbReference type="EMBL" id="SLM30611.1"/>
    </source>
</evidence>
<proteinExistence type="predicted"/>
<dbReference type="RefSeq" id="WP_080808856.1">
    <property type="nucleotide sequence ID" value="NZ_LT828563.1"/>
</dbReference>
<dbReference type="NCBIfam" id="TIGR00305">
    <property type="entry name" value="putative toxin-antitoxin system toxin component, PIN family"/>
    <property type="match status" value="1"/>
</dbReference>